<dbReference type="OrthoDB" id="10070927at2759"/>
<feature type="compositionally biased region" description="Basic and acidic residues" evidence="3">
    <location>
        <begin position="217"/>
        <end position="226"/>
    </location>
</feature>
<name>A0A1V6PED9_PENDC</name>
<keyword evidence="6" id="KW-1185">Reference proteome</keyword>
<dbReference type="InterPro" id="IPR056513">
    <property type="entry name" value="INO80F"/>
</dbReference>
<proteinExistence type="predicted"/>
<keyword evidence="2" id="KW-0539">Nucleus</keyword>
<accession>A0A1V6PED9</accession>
<comment type="caution">
    <text evidence="5">The sequence shown here is derived from an EMBL/GenBank/DDBJ whole genome shotgun (WGS) entry which is preliminary data.</text>
</comment>
<dbReference type="EMBL" id="MDYL01000007">
    <property type="protein sequence ID" value="OQD75345.1"/>
    <property type="molecule type" value="Genomic_DNA"/>
</dbReference>
<feature type="region of interest" description="Disordered" evidence="3">
    <location>
        <begin position="102"/>
        <end position="226"/>
    </location>
</feature>
<evidence type="ECO:0000256" key="2">
    <source>
        <dbReference type="ARBA" id="ARBA00023242"/>
    </source>
</evidence>
<organism evidence="5 6">
    <name type="scientific">Penicillium decumbens</name>
    <dbReference type="NCBI Taxonomy" id="69771"/>
    <lineage>
        <taxon>Eukaryota</taxon>
        <taxon>Fungi</taxon>
        <taxon>Dikarya</taxon>
        <taxon>Ascomycota</taxon>
        <taxon>Pezizomycotina</taxon>
        <taxon>Eurotiomycetes</taxon>
        <taxon>Eurotiomycetidae</taxon>
        <taxon>Eurotiales</taxon>
        <taxon>Aspergillaceae</taxon>
        <taxon>Penicillium</taxon>
    </lineage>
</organism>
<dbReference type="GO" id="GO:0005634">
    <property type="term" value="C:nucleus"/>
    <property type="evidence" value="ECO:0007669"/>
    <property type="project" value="UniProtKB-SubCell"/>
</dbReference>
<dbReference type="AlphaFoldDB" id="A0A1V6PED9"/>
<feature type="compositionally biased region" description="Polar residues" evidence="3">
    <location>
        <begin position="201"/>
        <end position="212"/>
    </location>
</feature>
<sequence>METRPSTTSANPPSVEIAYKRKCITLKKRLAEVEAENEIMRTRNRRGWQYIQKMRLESCMLLERLAKVTGMADEAQAGTADPQLRARAAAMMSNVSLNGLGAQGNGTYLEDDTEGSSDEQPPTPEERPLRVKRSRKSNINLEGEEENAPEHADRESGSLPRLAPAPSQQDLTSSFRLQTGTNGSPHEGEHTPSQDNRDGQPEQSQTEGNEGTTPMDMDTKEPKVEA</sequence>
<evidence type="ECO:0000313" key="5">
    <source>
        <dbReference type="EMBL" id="OQD75345.1"/>
    </source>
</evidence>
<dbReference type="Pfam" id="PF24245">
    <property type="entry name" value="INO80F"/>
    <property type="match status" value="1"/>
</dbReference>
<feature type="compositionally biased region" description="Polar residues" evidence="3">
    <location>
        <begin position="166"/>
        <end position="184"/>
    </location>
</feature>
<reference evidence="6" key="1">
    <citation type="journal article" date="2017" name="Nat. Microbiol.">
        <title>Global analysis of biosynthetic gene clusters reveals vast potential of secondary metabolite production in Penicillium species.</title>
        <authorList>
            <person name="Nielsen J.C."/>
            <person name="Grijseels S."/>
            <person name="Prigent S."/>
            <person name="Ji B."/>
            <person name="Dainat J."/>
            <person name="Nielsen K.F."/>
            <person name="Frisvad J.C."/>
            <person name="Workman M."/>
            <person name="Nielsen J."/>
        </authorList>
    </citation>
    <scope>NUCLEOTIDE SEQUENCE [LARGE SCALE GENOMIC DNA]</scope>
    <source>
        <strain evidence="6">IBT 11843</strain>
    </source>
</reference>
<dbReference type="OMA" id="NEMMRMR"/>
<dbReference type="Proteomes" id="UP000191522">
    <property type="component" value="Unassembled WGS sequence"/>
</dbReference>
<feature type="compositionally biased region" description="Basic and acidic residues" evidence="3">
    <location>
        <begin position="186"/>
        <end position="200"/>
    </location>
</feature>
<evidence type="ECO:0000256" key="3">
    <source>
        <dbReference type="SAM" id="MobiDB-lite"/>
    </source>
</evidence>
<gene>
    <name evidence="5" type="ORF">PENDEC_c007G05237</name>
</gene>
<protein>
    <recommendedName>
        <fullName evidence="4">INO80 complex subunit F domain-containing protein</fullName>
    </recommendedName>
</protein>
<feature type="domain" description="INO80 complex subunit F" evidence="4">
    <location>
        <begin position="19"/>
        <end position="65"/>
    </location>
</feature>
<evidence type="ECO:0000256" key="1">
    <source>
        <dbReference type="ARBA" id="ARBA00004123"/>
    </source>
</evidence>
<evidence type="ECO:0000313" key="6">
    <source>
        <dbReference type="Proteomes" id="UP000191522"/>
    </source>
</evidence>
<dbReference type="STRING" id="69771.A0A1V6PED9"/>
<evidence type="ECO:0000259" key="4">
    <source>
        <dbReference type="Pfam" id="PF24245"/>
    </source>
</evidence>
<comment type="subcellular location">
    <subcellularLocation>
        <location evidence="1">Nucleus</location>
    </subcellularLocation>
</comment>